<dbReference type="FunFam" id="3.30.430.20:FF:000012">
    <property type="entry name" value="Cysteine-rich receptor-like protein kinase 25"/>
    <property type="match status" value="1"/>
</dbReference>
<evidence type="ECO:0000256" key="3">
    <source>
        <dbReference type="SAM" id="Phobius"/>
    </source>
</evidence>
<dbReference type="EMBL" id="JBAMMX010000010">
    <property type="protein sequence ID" value="KAK6932387.1"/>
    <property type="molecule type" value="Genomic_DNA"/>
</dbReference>
<keyword evidence="3" id="KW-1133">Transmembrane helix</keyword>
<sequence length="289" mass="31683">MGTDLNSLPSLVFLIIAVSCLFCHPTRANPTFLLRECEPENTTSPTNATYQANLKILLSLLESNSTTPNGFYNLSTGSEAPNIVYGLFLCRGDVSTDICQDCIAAGRQNLLKHCPKKEVGIVYYDECLLRYSNEYIFSTVTYDTSFVMRNVLNVSQSGFEQAVAETMNQTAAQAARGSEKKFATKKAKLTQINETLYTLAQCTPDLSSADCGNCLQTSINSLQLESKGSRVLGPSCGVRFELYPFYFEALVPPPTRPTSGEHRISTALVAILVPIAVSALFYTVFPQPF</sequence>
<evidence type="ECO:0000313" key="7">
    <source>
        <dbReference type="Proteomes" id="UP001370490"/>
    </source>
</evidence>
<evidence type="ECO:0000256" key="2">
    <source>
        <dbReference type="ARBA" id="ARBA00022737"/>
    </source>
</evidence>
<keyword evidence="3" id="KW-0472">Membrane</keyword>
<dbReference type="InterPro" id="IPR038408">
    <property type="entry name" value="GNK2_sf"/>
</dbReference>
<feature type="transmembrane region" description="Helical" evidence="3">
    <location>
        <begin position="264"/>
        <end position="285"/>
    </location>
</feature>
<name>A0AAN8ZC34_9MAGN</name>
<evidence type="ECO:0000313" key="6">
    <source>
        <dbReference type="EMBL" id="KAK6932387.1"/>
    </source>
</evidence>
<organism evidence="6 7">
    <name type="scientific">Dillenia turbinata</name>
    <dbReference type="NCBI Taxonomy" id="194707"/>
    <lineage>
        <taxon>Eukaryota</taxon>
        <taxon>Viridiplantae</taxon>
        <taxon>Streptophyta</taxon>
        <taxon>Embryophyta</taxon>
        <taxon>Tracheophyta</taxon>
        <taxon>Spermatophyta</taxon>
        <taxon>Magnoliopsida</taxon>
        <taxon>eudicotyledons</taxon>
        <taxon>Gunneridae</taxon>
        <taxon>Pentapetalae</taxon>
        <taxon>Dilleniales</taxon>
        <taxon>Dilleniaceae</taxon>
        <taxon>Dillenia</taxon>
    </lineage>
</organism>
<feature type="signal peptide" evidence="4">
    <location>
        <begin position="1"/>
        <end position="28"/>
    </location>
</feature>
<feature type="domain" description="Gnk2-homologous" evidence="5">
    <location>
        <begin position="30"/>
        <end position="136"/>
    </location>
</feature>
<evidence type="ECO:0000259" key="5">
    <source>
        <dbReference type="PROSITE" id="PS51473"/>
    </source>
</evidence>
<dbReference type="FunFam" id="3.30.430.20:FF:000003">
    <property type="entry name" value="Cysteine-rich RLK (RECEPTOR-like protein kinase) 10"/>
    <property type="match status" value="1"/>
</dbReference>
<proteinExistence type="predicted"/>
<dbReference type="AlphaFoldDB" id="A0AAN8ZC34"/>
<accession>A0AAN8ZC34</accession>
<gene>
    <name evidence="6" type="ORF">RJ641_002011</name>
</gene>
<dbReference type="PROSITE" id="PS51473">
    <property type="entry name" value="GNK2"/>
    <property type="match status" value="2"/>
</dbReference>
<dbReference type="InterPro" id="IPR002902">
    <property type="entry name" value="GNK2"/>
</dbReference>
<dbReference type="Pfam" id="PF01657">
    <property type="entry name" value="Stress-antifung"/>
    <property type="match status" value="2"/>
</dbReference>
<feature type="domain" description="Gnk2-homologous" evidence="5">
    <location>
        <begin position="141"/>
        <end position="245"/>
    </location>
</feature>
<protein>
    <submittedName>
        <fullName evidence="6">Gnk2-homologous domain</fullName>
    </submittedName>
</protein>
<keyword evidence="2" id="KW-0677">Repeat</keyword>
<feature type="chain" id="PRO_5042899007" evidence="4">
    <location>
        <begin position="29"/>
        <end position="289"/>
    </location>
</feature>
<evidence type="ECO:0000256" key="1">
    <source>
        <dbReference type="ARBA" id="ARBA00022729"/>
    </source>
</evidence>
<dbReference type="Gene3D" id="3.30.430.20">
    <property type="entry name" value="Gnk2 domain, C-X8-C-X2-C motif"/>
    <property type="match status" value="2"/>
</dbReference>
<keyword evidence="7" id="KW-1185">Reference proteome</keyword>
<comment type="caution">
    <text evidence="6">The sequence shown here is derived from an EMBL/GenBank/DDBJ whole genome shotgun (WGS) entry which is preliminary data.</text>
</comment>
<reference evidence="6 7" key="1">
    <citation type="submission" date="2023-12" db="EMBL/GenBank/DDBJ databases">
        <title>A high-quality genome assembly for Dillenia turbinata (Dilleniales).</title>
        <authorList>
            <person name="Chanderbali A."/>
        </authorList>
    </citation>
    <scope>NUCLEOTIDE SEQUENCE [LARGE SCALE GENOMIC DNA]</scope>
    <source>
        <strain evidence="6">LSX21</strain>
        <tissue evidence="6">Leaf</tissue>
    </source>
</reference>
<dbReference type="Proteomes" id="UP001370490">
    <property type="component" value="Unassembled WGS sequence"/>
</dbReference>
<evidence type="ECO:0000256" key="4">
    <source>
        <dbReference type="SAM" id="SignalP"/>
    </source>
</evidence>
<dbReference type="PANTHER" id="PTHR32099:SF42">
    <property type="entry name" value="CYSTEINE-RICH RECEPTOR-LIKE PROTEIN KINASE 9-RELATED"/>
    <property type="match status" value="1"/>
</dbReference>
<keyword evidence="3" id="KW-0812">Transmembrane</keyword>
<dbReference type="CDD" id="cd23509">
    <property type="entry name" value="Gnk2-like"/>
    <property type="match status" value="2"/>
</dbReference>
<dbReference type="PANTHER" id="PTHR32099">
    <property type="entry name" value="CYSTEINE-RICH REPEAT SECRETORY PROTEIN"/>
    <property type="match status" value="1"/>
</dbReference>
<keyword evidence="1 4" id="KW-0732">Signal</keyword>